<organism evidence="1 2">
    <name type="scientific">Trifolium medium</name>
    <dbReference type="NCBI Taxonomy" id="97028"/>
    <lineage>
        <taxon>Eukaryota</taxon>
        <taxon>Viridiplantae</taxon>
        <taxon>Streptophyta</taxon>
        <taxon>Embryophyta</taxon>
        <taxon>Tracheophyta</taxon>
        <taxon>Spermatophyta</taxon>
        <taxon>Magnoliopsida</taxon>
        <taxon>eudicotyledons</taxon>
        <taxon>Gunneridae</taxon>
        <taxon>Pentapetalae</taxon>
        <taxon>rosids</taxon>
        <taxon>fabids</taxon>
        <taxon>Fabales</taxon>
        <taxon>Fabaceae</taxon>
        <taxon>Papilionoideae</taxon>
        <taxon>50 kb inversion clade</taxon>
        <taxon>NPAAA clade</taxon>
        <taxon>Hologalegina</taxon>
        <taxon>IRL clade</taxon>
        <taxon>Trifolieae</taxon>
        <taxon>Trifolium</taxon>
    </lineage>
</organism>
<dbReference type="AlphaFoldDB" id="A0A392NLW1"/>
<evidence type="ECO:0000313" key="2">
    <source>
        <dbReference type="Proteomes" id="UP000265520"/>
    </source>
</evidence>
<dbReference type="EMBL" id="LXQA010042168">
    <property type="protein sequence ID" value="MCI00086.1"/>
    <property type="molecule type" value="Genomic_DNA"/>
</dbReference>
<dbReference type="PANTHER" id="PTHR12725:SF113">
    <property type="entry name" value="HALOACID DEHALOGENASE-LIKE HYDROLASE"/>
    <property type="match status" value="1"/>
</dbReference>
<dbReference type="NCBIfam" id="TIGR01509">
    <property type="entry name" value="HAD-SF-IA-v3"/>
    <property type="match status" value="1"/>
</dbReference>
<dbReference type="InterPro" id="IPR023214">
    <property type="entry name" value="HAD_sf"/>
</dbReference>
<dbReference type="InterPro" id="IPR006439">
    <property type="entry name" value="HAD-SF_hydro_IA"/>
</dbReference>
<keyword evidence="1" id="KW-0378">Hydrolase</keyword>
<proteinExistence type="predicted"/>
<accession>A0A392NLW1</accession>
<comment type="caution">
    <text evidence="1">The sequence shown here is derived from an EMBL/GenBank/DDBJ whole genome shotgun (WGS) entry which is preliminary data.</text>
</comment>
<dbReference type="PANTHER" id="PTHR12725">
    <property type="entry name" value="HALOACID DEHALOGENASE-LIKE HYDROLASE"/>
    <property type="match status" value="1"/>
</dbReference>
<dbReference type="Gene3D" id="3.40.50.1000">
    <property type="entry name" value="HAD superfamily/HAD-like"/>
    <property type="match status" value="1"/>
</dbReference>
<sequence>MVLPETPVVCKPFEDAFEKAFKLADIDPQRTLFFDDSLRNLQTAKRLGLHTVA</sequence>
<dbReference type="Pfam" id="PF13419">
    <property type="entry name" value="HAD_2"/>
    <property type="match status" value="1"/>
</dbReference>
<keyword evidence="2" id="KW-1185">Reference proteome</keyword>
<reference evidence="1 2" key="1">
    <citation type="journal article" date="2018" name="Front. Plant Sci.">
        <title>Red Clover (Trifolium pratense) and Zigzag Clover (T. medium) - A Picture of Genomic Similarities and Differences.</title>
        <authorList>
            <person name="Dluhosova J."/>
            <person name="Istvanek J."/>
            <person name="Nedelnik J."/>
            <person name="Repkova J."/>
        </authorList>
    </citation>
    <scope>NUCLEOTIDE SEQUENCE [LARGE SCALE GENOMIC DNA]</scope>
    <source>
        <strain evidence="2">cv. 10/8</strain>
        <tissue evidence="1">Leaf</tissue>
    </source>
</reference>
<dbReference type="InterPro" id="IPR036412">
    <property type="entry name" value="HAD-like_sf"/>
</dbReference>
<protein>
    <submittedName>
        <fullName evidence="1">Ripening-related hydrolase-like protein</fullName>
    </submittedName>
</protein>
<feature type="non-terminal residue" evidence="1">
    <location>
        <position position="53"/>
    </location>
</feature>
<dbReference type="Proteomes" id="UP000265520">
    <property type="component" value="Unassembled WGS sequence"/>
</dbReference>
<name>A0A392NLW1_9FABA</name>
<dbReference type="InterPro" id="IPR041492">
    <property type="entry name" value="HAD_2"/>
</dbReference>
<evidence type="ECO:0000313" key="1">
    <source>
        <dbReference type="EMBL" id="MCI00086.1"/>
    </source>
</evidence>
<dbReference type="SUPFAM" id="SSF56784">
    <property type="entry name" value="HAD-like"/>
    <property type="match status" value="1"/>
</dbReference>
<dbReference type="GO" id="GO:0016787">
    <property type="term" value="F:hydrolase activity"/>
    <property type="evidence" value="ECO:0007669"/>
    <property type="project" value="UniProtKB-KW"/>
</dbReference>